<evidence type="ECO:0000259" key="8">
    <source>
        <dbReference type="PROSITE" id="PS50109"/>
    </source>
</evidence>
<keyword evidence="11" id="KW-1185">Reference proteome</keyword>
<evidence type="ECO:0000256" key="6">
    <source>
        <dbReference type="PROSITE-ProRule" id="PRU00169"/>
    </source>
</evidence>
<dbReference type="CDD" id="cd00075">
    <property type="entry name" value="HATPase"/>
    <property type="match status" value="1"/>
</dbReference>
<dbReference type="Gene3D" id="1.10.287.130">
    <property type="match status" value="1"/>
</dbReference>
<organism evidence="10 11">
    <name type="scientific">Methylobacterium phyllostachyos</name>
    <dbReference type="NCBI Taxonomy" id="582672"/>
    <lineage>
        <taxon>Bacteria</taxon>
        <taxon>Pseudomonadati</taxon>
        <taxon>Pseudomonadota</taxon>
        <taxon>Alphaproteobacteria</taxon>
        <taxon>Hyphomicrobiales</taxon>
        <taxon>Methylobacteriaceae</taxon>
        <taxon>Methylobacterium</taxon>
    </lineage>
</organism>
<keyword evidence="5 10" id="KW-0418">Kinase</keyword>
<dbReference type="Pfam" id="PF00512">
    <property type="entry name" value="HisKA"/>
    <property type="match status" value="1"/>
</dbReference>
<evidence type="ECO:0000256" key="1">
    <source>
        <dbReference type="ARBA" id="ARBA00000085"/>
    </source>
</evidence>
<proteinExistence type="predicted"/>
<dbReference type="GO" id="GO:0000155">
    <property type="term" value="F:phosphorelay sensor kinase activity"/>
    <property type="evidence" value="ECO:0007669"/>
    <property type="project" value="InterPro"/>
</dbReference>
<dbReference type="InterPro" id="IPR001789">
    <property type="entry name" value="Sig_transdc_resp-reg_receiver"/>
</dbReference>
<gene>
    <name evidence="10" type="ORF">SAMN05216360_105139</name>
</gene>
<dbReference type="Pfam" id="PF00072">
    <property type="entry name" value="Response_reg"/>
    <property type="match status" value="1"/>
</dbReference>
<evidence type="ECO:0000256" key="5">
    <source>
        <dbReference type="ARBA" id="ARBA00022777"/>
    </source>
</evidence>
<dbReference type="InterPro" id="IPR036890">
    <property type="entry name" value="HATPase_C_sf"/>
</dbReference>
<sequence>MNPPQDHWIAAEELRLVLDGVAQSVAVGFLVSTLMLVVLWTLAPHGILLTWYVAFLTERVAAALYARRARHVVSQPDRARQVERVVFLSKILEGTILGSLICIALPLQVPAVSILTMSLLGATCSNGVSLLAPRRHLYLALVIPVALLAAGTLWSLGGAPYRALAICSLLFVAGQYGQVVLASRQVRESIELRFENMALVEQLRGETDAAHRARLDAEHANTAKSQFLAAASHDLRQPVHALGLFLQALSQTDLGTPQRRILQNAQAANIASTDMLNTLLDFSRLEAGVVKPSPRAFELQPLLDKIEADLAHLADAKSLIYRTLPTDLAIVSDAALLELVLRNLVLNAIRYTDRGGLLIGCRRRGPEVSIEVYDTGIGIPEDRQDDIFREFYQLGNPERDRHKGLGLGLAIARGIATSLGHTLSLSSKAGTGSVFRILLPRALEVVSDEAPSPNIPEESDLSGARILIIDDDAIVRDAMVALLTGWGCVSWAFERPDEAIQALSRESAPDALICDYRLREGQTGADAIALLRRHWDQAIPAILITGDTAPARLREAADSEIPLLHKPVRPDILRQSLLELASHLCVCSN</sequence>
<comment type="catalytic activity">
    <reaction evidence="1">
        <text>ATP + protein L-histidine = ADP + protein N-phospho-L-histidine.</text>
        <dbReference type="EC" id="2.7.13.3"/>
    </reaction>
</comment>
<dbReference type="Proteomes" id="UP000198704">
    <property type="component" value="Unassembled WGS sequence"/>
</dbReference>
<accession>A0A1G9Y287</accession>
<dbReference type="CDD" id="cd00082">
    <property type="entry name" value="HisKA"/>
    <property type="match status" value="1"/>
</dbReference>
<feature type="transmembrane region" description="Helical" evidence="7">
    <location>
        <begin position="49"/>
        <end position="66"/>
    </location>
</feature>
<evidence type="ECO:0000256" key="4">
    <source>
        <dbReference type="ARBA" id="ARBA00022679"/>
    </source>
</evidence>
<dbReference type="InterPro" id="IPR004358">
    <property type="entry name" value="Sig_transdc_His_kin-like_C"/>
</dbReference>
<feature type="transmembrane region" description="Helical" evidence="7">
    <location>
        <begin position="113"/>
        <end position="132"/>
    </location>
</feature>
<evidence type="ECO:0000259" key="9">
    <source>
        <dbReference type="PROSITE" id="PS50110"/>
    </source>
</evidence>
<dbReference type="Pfam" id="PF02518">
    <property type="entry name" value="HATPase_c"/>
    <property type="match status" value="1"/>
</dbReference>
<feature type="domain" description="Response regulatory" evidence="9">
    <location>
        <begin position="465"/>
        <end position="581"/>
    </location>
</feature>
<feature type="domain" description="Histidine kinase" evidence="8">
    <location>
        <begin position="230"/>
        <end position="443"/>
    </location>
</feature>
<dbReference type="PROSITE" id="PS50110">
    <property type="entry name" value="RESPONSE_REGULATORY"/>
    <property type="match status" value="1"/>
</dbReference>
<dbReference type="SUPFAM" id="SSF55874">
    <property type="entry name" value="ATPase domain of HSP90 chaperone/DNA topoisomerase II/histidine kinase"/>
    <property type="match status" value="1"/>
</dbReference>
<dbReference type="InterPro" id="IPR036097">
    <property type="entry name" value="HisK_dim/P_sf"/>
</dbReference>
<feature type="transmembrane region" description="Helical" evidence="7">
    <location>
        <begin position="87"/>
        <end position="107"/>
    </location>
</feature>
<dbReference type="OrthoDB" id="9764438at2"/>
<dbReference type="GO" id="GO:0005886">
    <property type="term" value="C:plasma membrane"/>
    <property type="evidence" value="ECO:0007669"/>
    <property type="project" value="TreeGrafter"/>
</dbReference>
<evidence type="ECO:0000256" key="3">
    <source>
        <dbReference type="ARBA" id="ARBA00022553"/>
    </source>
</evidence>
<keyword evidence="7" id="KW-0812">Transmembrane</keyword>
<dbReference type="STRING" id="582672.SAMN05216360_105139"/>
<dbReference type="SMART" id="SM00388">
    <property type="entry name" value="HisKA"/>
    <property type="match status" value="1"/>
</dbReference>
<dbReference type="InterPro" id="IPR005467">
    <property type="entry name" value="His_kinase_dom"/>
</dbReference>
<keyword evidence="7" id="KW-0472">Membrane</keyword>
<dbReference type="SUPFAM" id="SSF52172">
    <property type="entry name" value="CheY-like"/>
    <property type="match status" value="1"/>
</dbReference>
<name>A0A1G9Y287_9HYPH</name>
<protein>
    <recommendedName>
        <fullName evidence="2">histidine kinase</fullName>
        <ecNumber evidence="2">2.7.13.3</ecNumber>
    </recommendedName>
</protein>
<dbReference type="EC" id="2.7.13.3" evidence="2"/>
<reference evidence="11" key="1">
    <citation type="submission" date="2016-10" db="EMBL/GenBank/DDBJ databases">
        <authorList>
            <person name="Varghese N."/>
            <person name="Submissions S."/>
        </authorList>
    </citation>
    <scope>NUCLEOTIDE SEQUENCE [LARGE SCALE GENOMIC DNA]</scope>
    <source>
        <strain evidence="11">BL47</strain>
    </source>
</reference>
<dbReference type="SUPFAM" id="SSF47384">
    <property type="entry name" value="Homodimeric domain of signal transducing histidine kinase"/>
    <property type="match status" value="1"/>
</dbReference>
<evidence type="ECO:0000256" key="7">
    <source>
        <dbReference type="SAM" id="Phobius"/>
    </source>
</evidence>
<evidence type="ECO:0000313" key="11">
    <source>
        <dbReference type="Proteomes" id="UP000198704"/>
    </source>
</evidence>
<dbReference type="Gene3D" id="3.30.565.10">
    <property type="entry name" value="Histidine kinase-like ATPase, C-terminal domain"/>
    <property type="match status" value="1"/>
</dbReference>
<dbReference type="SMART" id="SM00387">
    <property type="entry name" value="HATPase_c"/>
    <property type="match status" value="1"/>
</dbReference>
<dbReference type="SMART" id="SM00448">
    <property type="entry name" value="REC"/>
    <property type="match status" value="1"/>
</dbReference>
<dbReference type="Gene3D" id="3.40.50.2300">
    <property type="match status" value="1"/>
</dbReference>
<dbReference type="InterPro" id="IPR003661">
    <property type="entry name" value="HisK_dim/P_dom"/>
</dbReference>
<dbReference type="CDD" id="cd00156">
    <property type="entry name" value="REC"/>
    <property type="match status" value="1"/>
</dbReference>
<dbReference type="InterPro" id="IPR003594">
    <property type="entry name" value="HATPase_dom"/>
</dbReference>
<feature type="transmembrane region" description="Helical" evidence="7">
    <location>
        <begin position="137"/>
        <end position="157"/>
    </location>
</feature>
<dbReference type="GO" id="GO:0009927">
    <property type="term" value="F:histidine phosphotransfer kinase activity"/>
    <property type="evidence" value="ECO:0007669"/>
    <property type="project" value="TreeGrafter"/>
</dbReference>
<dbReference type="EMBL" id="FNHS01000005">
    <property type="protein sequence ID" value="SDN03204.1"/>
    <property type="molecule type" value="Genomic_DNA"/>
</dbReference>
<dbReference type="PRINTS" id="PR00344">
    <property type="entry name" value="BCTRLSENSOR"/>
</dbReference>
<dbReference type="AlphaFoldDB" id="A0A1G9Y287"/>
<dbReference type="PANTHER" id="PTHR43047">
    <property type="entry name" value="TWO-COMPONENT HISTIDINE PROTEIN KINASE"/>
    <property type="match status" value="1"/>
</dbReference>
<feature type="modified residue" description="4-aspartylphosphate" evidence="6">
    <location>
        <position position="515"/>
    </location>
</feature>
<feature type="transmembrane region" description="Helical" evidence="7">
    <location>
        <begin position="21"/>
        <end position="43"/>
    </location>
</feature>
<dbReference type="PROSITE" id="PS50109">
    <property type="entry name" value="HIS_KIN"/>
    <property type="match status" value="1"/>
</dbReference>
<dbReference type="FunFam" id="3.30.565.10:FF:000049">
    <property type="entry name" value="Two-component sensor histidine kinase"/>
    <property type="match status" value="1"/>
</dbReference>
<evidence type="ECO:0000256" key="2">
    <source>
        <dbReference type="ARBA" id="ARBA00012438"/>
    </source>
</evidence>
<keyword evidence="4" id="KW-0808">Transferase</keyword>
<keyword evidence="3 6" id="KW-0597">Phosphoprotein</keyword>
<dbReference type="InterPro" id="IPR011006">
    <property type="entry name" value="CheY-like_superfamily"/>
</dbReference>
<dbReference type="PANTHER" id="PTHR43047:SF9">
    <property type="entry name" value="HISTIDINE KINASE"/>
    <property type="match status" value="1"/>
</dbReference>
<evidence type="ECO:0000313" key="10">
    <source>
        <dbReference type="EMBL" id="SDN03204.1"/>
    </source>
</evidence>
<keyword evidence="7" id="KW-1133">Transmembrane helix</keyword>